<gene>
    <name evidence="3" type="ORF">BCR34DRAFT_669043</name>
</gene>
<dbReference type="EMBL" id="MCFA01000241">
    <property type="protein sequence ID" value="ORX97099.1"/>
    <property type="molecule type" value="Genomic_DNA"/>
</dbReference>
<keyword evidence="4" id="KW-1185">Reference proteome</keyword>
<evidence type="ECO:0000259" key="2">
    <source>
        <dbReference type="Pfam" id="PF06985"/>
    </source>
</evidence>
<evidence type="ECO:0000256" key="1">
    <source>
        <dbReference type="SAM" id="MobiDB-lite"/>
    </source>
</evidence>
<dbReference type="OrthoDB" id="270167at2759"/>
<reference evidence="3 4" key="1">
    <citation type="submission" date="2016-07" db="EMBL/GenBank/DDBJ databases">
        <title>Pervasive Adenine N6-methylation of Active Genes in Fungi.</title>
        <authorList>
            <consortium name="DOE Joint Genome Institute"/>
            <person name="Mondo S.J."/>
            <person name="Dannebaum R.O."/>
            <person name="Kuo R.C."/>
            <person name="Labutti K."/>
            <person name="Haridas S."/>
            <person name="Kuo A."/>
            <person name="Salamov A."/>
            <person name="Ahrendt S.R."/>
            <person name="Lipzen A."/>
            <person name="Sullivan W."/>
            <person name="Andreopoulos W.B."/>
            <person name="Clum A."/>
            <person name="Lindquist E."/>
            <person name="Daum C."/>
            <person name="Ramamoorthy G.K."/>
            <person name="Gryganskyi A."/>
            <person name="Culley D."/>
            <person name="Magnuson J.K."/>
            <person name="James T.Y."/>
            <person name="O'Malley M.A."/>
            <person name="Stajich J.E."/>
            <person name="Spatafora J.W."/>
            <person name="Visel A."/>
            <person name="Grigoriev I.V."/>
        </authorList>
    </citation>
    <scope>NUCLEOTIDE SEQUENCE [LARGE SCALE GENOMIC DNA]</scope>
    <source>
        <strain evidence="3 4">CBS 115471</strain>
    </source>
</reference>
<proteinExistence type="predicted"/>
<dbReference type="AlphaFoldDB" id="A0A1Y1YGJ8"/>
<evidence type="ECO:0000313" key="3">
    <source>
        <dbReference type="EMBL" id="ORX97099.1"/>
    </source>
</evidence>
<feature type="compositionally biased region" description="Low complexity" evidence="1">
    <location>
        <begin position="645"/>
        <end position="680"/>
    </location>
</feature>
<dbReference type="STRING" id="1231657.A0A1Y1YGJ8"/>
<dbReference type="InterPro" id="IPR052895">
    <property type="entry name" value="HetReg/Transcr_Mod"/>
</dbReference>
<sequence length="781" mass="85899">MSGSFPRMDHCEFLEIDIDDLDTSNLNAHVVGDHARRRMLQDRHPWIGNTSSIDADMLLHNLSQLAPSVAKDFMPKRNAVEGLVFRLINSEDYGAVEETSFVALSYAWKNGELLSPRTTVSPLGDLPFGWIKTVEEFPLPTTPAMFQAVLRERQNGSEGLWYDQVCINQEDGQEKAAAIGAIDTIYGNARAAIIALNDVLVEEDEVAYLQQYFRYYANSDLPSDQQPNHGLDPPFMQTQPLFSSFLNRILASNWFKRAWCGLEMRLARGHVFLVPCATRLDDDGYLFIRFTGDFFLHMLTLSMEVPRVDPGEQKRIASLQQLFSRRVKMQEREFVLARSPLTPVTPFIEPISYITTIAEVFKQKAGGNARLVEYLRRLDANRDKACIALNASGLPLALKPRSSFQRPSIEDECLRQLLLVGLAAQDPTSLCTTGPPLQLHDGSISWLSRPTTVDIMTPSRVPPPFNPPTIPITQASDGRAEYIQLGLFFLDLPHRAAPTPNFAAHIQKARMVIDMCIQAGISSAHPTWTSWQTPAPHTRAPSMKNIFIQTLGCAFECGPTWLHDLSTRYAAQMQSQSQPLSREVIDALCNPRFQIQASLTVPAGRHALTILLDIMSILITHGVPWASGSTERSHGPMVVTLPNLAPSTGGSTPTSASPSYTHPSQSHSHPASSASPSQHLSPPPPKAIIFAPFAFSKQLLIAVPEATKAKEYPELSRGWILTSLNPYTGTGSQAGGVVNWTLQSKTVVFGEMSFDAGLEGTSVAAGVPVQRVFGPARVGGA</sequence>
<dbReference type="Pfam" id="PF06985">
    <property type="entry name" value="HET"/>
    <property type="match status" value="1"/>
</dbReference>
<dbReference type="Proteomes" id="UP000193144">
    <property type="component" value="Unassembled WGS sequence"/>
</dbReference>
<feature type="domain" description="Heterokaryon incompatibility" evidence="2">
    <location>
        <begin position="101"/>
        <end position="260"/>
    </location>
</feature>
<organism evidence="3 4">
    <name type="scientific">Clohesyomyces aquaticus</name>
    <dbReference type="NCBI Taxonomy" id="1231657"/>
    <lineage>
        <taxon>Eukaryota</taxon>
        <taxon>Fungi</taxon>
        <taxon>Dikarya</taxon>
        <taxon>Ascomycota</taxon>
        <taxon>Pezizomycotina</taxon>
        <taxon>Dothideomycetes</taxon>
        <taxon>Pleosporomycetidae</taxon>
        <taxon>Pleosporales</taxon>
        <taxon>Lindgomycetaceae</taxon>
        <taxon>Clohesyomyces</taxon>
    </lineage>
</organism>
<feature type="region of interest" description="Disordered" evidence="1">
    <location>
        <begin position="629"/>
        <end position="681"/>
    </location>
</feature>
<dbReference type="PANTHER" id="PTHR24148:SF82">
    <property type="entry name" value="HETEROKARYON INCOMPATIBILITY DOMAIN-CONTAINING PROTEIN"/>
    <property type="match status" value="1"/>
</dbReference>
<name>A0A1Y1YGJ8_9PLEO</name>
<dbReference type="InterPro" id="IPR010730">
    <property type="entry name" value="HET"/>
</dbReference>
<accession>A0A1Y1YGJ8</accession>
<evidence type="ECO:0000313" key="4">
    <source>
        <dbReference type="Proteomes" id="UP000193144"/>
    </source>
</evidence>
<dbReference type="PANTHER" id="PTHR24148">
    <property type="entry name" value="ANKYRIN REPEAT DOMAIN-CONTAINING PROTEIN 39 HOMOLOG-RELATED"/>
    <property type="match status" value="1"/>
</dbReference>
<comment type="caution">
    <text evidence="3">The sequence shown here is derived from an EMBL/GenBank/DDBJ whole genome shotgun (WGS) entry which is preliminary data.</text>
</comment>
<protein>
    <submittedName>
        <fullName evidence="3">Heterokaryon incompatibility protein-domain-containing protein</fullName>
    </submittedName>
</protein>